<evidence type="ECO:0000313" key="1">
    <source>
        <dbReference type="EMBL" id="MBK1856556.1"/>
    </source>
</evidence>
<dbReference type="EMBL" id="JAENIG010000017">
    <property type="protein sequence ID" value="MBK1856556.1"/>
    <property type="molecule type" value="Genomic_DNA"/>
</dbReference>
<gene>
    <name evidence="1" type="ORF">JIN83_16410</name>
</gene>
<sequence>MNHEKRHKEIFDHGYRSIGRVVYYFQQLECELASAVSFLIDPTDGDGADIVVCELSFKQLAHIGYSLFDRYDIPDKEEHLKEWQRVLGLCLNAENRRNQLVHSNFYASYISGPDNMEFIRYKKTAKFKKGSRHVDEQIDDEAVNSYLDDIGGVVDLITTCMDNAFPDWTHRQWTQK</sequence>
<dbReference type="AlphaFoldDB" id="A0AAE2VE03"/>
<evidence type="ECO:0000313" key="2">
    <source>
        <dbReference type="Proteomes" id="UP000634206"/>
    </source>
</evidence>
<keyword evidence="2" id="KW-1185">Reference proteome</keyword>
<organism evidence="1 2">
    <name type="scientific">Oceaniferula flava</name>
    <dbReference type="NCBI Taxonomy" id="2800421"/>
    <lineage>
        <taxon>Bacteria</taxon>
        <taxon>Pseudomonadati</taxon>
        <taxon>Verrucomicrobiota</taxon>
        <taxon>Verrucomicrobiia</taxon>
        <taxon>Verrucomicrobiales</taxon>
        <taxon>Verrucomicrobiaceae</taxon>
        <taxon>Oceaniferula</taxon>
    </lineage>
</organism>
<accession>A0AAE2VE03</accession>
<protein>
    <submittedName>
        <fullName evidence="1">Uncharacterized protein</fullName>
    </submittedName>
</protein>
<proteinExistence type="predicted"/>
<dbReference type="Proteomes" id="UP000634206">
    <property type="component" value="Unassembled WGS sequence"/>
</dbReference>
<reference evidence="1" key="1">
    <citation type="submission" date="2021-01" db="EMBL/GenBank/DDBJ databases">
        <title>Modified the classification status of verrucomicrobia.</title>
        <authorList>
            <person name="Feng X."/>
        </authorList>
    </citation>
    <scope>NUCLEOTIDE SEQUENCE</scope>
    <source>
        <strain evidence="1">5K15</strain>
    </source>
</reference>
<comment type="caution">
    <text evidence="1">The sequence shown here is derived from an EMBL/GenBank/DDBJ whole genome shotgun (WGS) entry which is preliminary data.</text>
</comment>
<name>A0AAE2VE03_9BACT</name>
<dbReference type="RefSeq" id="WP_309491176.1">
    <property type="nucleotide sequence ID" value="NZ_JAENIG010000017.1"/>
</dbReference>